<dbReference type="EMBL" id="SPLM01000074">
    <property type="protein sequence ID" value="TMW61978.1"/>
    <property type="molecule type" value="Genomic_DNA"/>
</dbReference>
<dbReference type="InterPro" id="IPR000195">
    <property type="entry name" value="Rab-GAP-TBC_dom"/>
</dbReference>
<feature type="region of interest" description="Disordered" evidence="1">
    <location>
        <begin position="372"/>
        <end position="393"/>
    </location>
</feature>
<dbReference type="SUPFAM" id="SSF47923">
    <property type="entry name" value="Ypt/Rab-GAP domain of gyp1p"/>
    <property type="match status" value="2"/>
</dbReference>
<dbReference type="AlphaFoldDB" id="A0A8K1FKR6"/>
<dbReference type="InterPro" id="IPR050302">
    <property type="entry name" value="Rab_GAP_TBC_domain"/>
</dbReference>
<keyword evidence="4" id="KW-1185">Reference proteome</keyword>
<dbReference type="PANTHER" id="PTHR47219:SF9">
    <property type="entry name" value="GTPASE ACTIVATING PROTEIN AND CENTROSOME-ASSOCIATED, ISOFORM B"/>
    <property type="match status" value="1"/>
</dbReference>
<comment type="caution">
    <text evidence="3">The sequence shown here is derived from an EMBL/GenBank/DDBJ whole genome shotgun (WGS) entry which is preliminary data.</text>
</comment>
<evidence type="ECO:0000313" key="3">
    <source>
        <dbReference type="EMBL" id="TMW61978.1"/>
    </source>
</evidence>
<dbReference type="GO" id="GO:0005096">
    <property type="term" value="F:GTPase activator activity"/>
    <property type="evidence" value="ECO:0007669"/>
    <property type="project" value="TreeGrafter"/>
</dbReference>
<proteinExistence type="predicted"/>
<dbReference type="InterPro" id="IPR035969">
    <property type="entry name" value="Rab-GAP_TBC_sf"/>
</dbReference>
<feature type="region of interest" description="Disordered" evidence="1">
    <location>
        <begin position="19"/>
        <end position="38"/>
    </location>
</feature>
<evidence type="ECO:0000256" key="1">
    <source>
        <dbReference type="SAM" id="MobiDB-lite"/>
    </source>
</evidence>
<dbReference type="Pfam" id="PF00566">
    <property type="entry name" value="RabGAP-TBC"/>
    <property type="match status" value="1"/>
</dbReference>
<protein>
    <recommendedName>
        <fullName evidence="2">Rab-GAP TBC domain-containing protein</fullName>
    </recommendedName>
</protein>
<dbReference type="Gene3D" id="1.10.472.80">
    <property type="entry name" value="Ypt/Rab-GAP domain of gyp1p, domain 3"/>
    <property type="match status" value="1"/>
</dbReference>
<evidence type="ECO:0000259" key="2">
    <source>
        <dbReference type="PROSITE" id="PS50086"/>
    </source>
</evidence>
<feature type="compositionally biased region" description="Low complexity" evidence="1">
    <location>
        <begin position="22"/>
        <end position="36"/>
    </location>
</feature>
<dbReference type="PROSITE" id="PS50086">
    <property type="entry name" value="TBC_RABGAP"/>
    <property type="match status" value="1"/>
</dbReference>
<gene>
    <name evidence="3" type="ORF">Poli38472_009471</name>
</gene>
<dbReference type="SMART" id="SM00164">
    <property type="entry name" value="TBC"/>
    <property type="match status" value="1"/>
</dbReference>
<feature type="compositionally biased region" description="Low complexity" evidence="1">
    <location>
        <begin position="381"/>
        <end position="393"/>
    </location>
</feature>
<name>A0A8K1FKR6_PYTOL</name>
<dbReference type="OrthoDB" id="294251at2759"/>
<sequence length="568" mass="63625">MSSITSTSSSITSELDAMTAKTTPLSTSSSSSSSLSGALEMMKDRASIAKSQLGPQLQNMKDMTSKRFEKYQPSLDRVKSSASAAATLGRERMQPALNRVKEGSTQGWSILKTKLASAAPVAEKFQNMGLHVLGESALQVVVIENPRVESCRFLEAYKNPVSSSPSKMPRMLLALNRSTSGNTQQPETDDKSLSLAEKCLAKPYVLGQILLFCGSIQDLATMSFVNHACRSFIRSERRVWRFCVRYGDMPESIRFRFWEHVAQVDKVRESSELDFETYLQMAHSKGECTELILTDVRRTYGRVAPHKRALGGSKEVVVDTEQELINQLSDILHALAGRFPDVGYCQGMDYIAAHILDHVKKSSEAREASRLAKKAAQSGMASPPTSPTRTSSQAATRAEVETAFWILVALFENYGLRQSFGPGLQRLQLHCFQCQRLFELAFPALSDHFETEKVMLEMFVVGWFQTLYLYLNVLPRETLDRIWDIFLFENNWKIVLRVSLALLQLAEPHIQGKPIEDVMQVLNTFTDKADELLAPEPLLTKALSIKVTNSMLQKLAKQHTRHKKSLGR</sequence>
<dbReference type="Gene3D" id="1.10.8.270">
    <property type="entry name" value="putative rabgap domain of human tbc1 domain family member 14 like domains"/>
    <property type="match status" value="1"/>
</dbReference>
<reference evidence="3" key="1">
    <citation type="submission" date="2019-03" db="EMBL/GenBank/DDBJ databases">
        <title>Long read genome sequence of the mycoparasitic Pythium oligandrum ATCC 38472 isolated from sugarbeet rhizosphere.</title>
        <authorList>
            <person name="Gaulin E."/>
        </authorList>
    </citation>
    <scope>NUCLEOTIDE SEQUENCE</scope>
    <source>
        <strain evidence="3">ATCC 38472_TT</strain>
    </source>
</reference>
<dbReference type="GO" id="GO:0031267">
    <property type="term" value="F:small GTPase binding"/>
    <property type="evidence" value="ECO:0007669"/>
    <property type="project" value="TreeGrafter"/>
</dbReference>
<organism evidence="3 4">
    <name type="scientific">Pythium oligandrum</name>
    <name type="common">Mycoparasitic fungus</name>
    <dbReference type="NCBI Taxonomy" id="41045"/>
    <lineage>
        <taxon>Eukaryota</taxon>
        <taxon>Sar</taxon>
        <taxon>Stramenopiles</taxon>
        <taxon>Oomycota</taxon>
        <taxon>Peronosporomycetes</taxon>
        <taxon>Pythiales</taxon>
        <taxon>Pythiaceae</taxon>
        <taxon>Pythium</taxon>
    </lineage>
</organism>
<accession>A0A8K1FKR6</accession>
<feature type="domain" description="Rab-GAP TBC" evidence="2">
    <location>
        <begin position="248"/>
        <end position="490"/>
    </location>
</feature>
<evidence type="ECO:0000313" key="4">
    <source>
        <dbReference type="Proteomes" id="UP000794436"/>
    </source>
</evidence>
<dbReference type="Proteomes" id="UP000794436">
    <property type="component" value="Unassembled WGS sequence"/>
</dbReference>
<dbReference type="PANTHER" id="PTHR47219">
    <property type="entry name" value="RAB GTPASE-ACTIVATING PROTEIN 1-LIKE"/>
    <property type="match status" value="1"/>
</dbReference>